<organism evidence="1 2">
    <name type="scientific">Trachymyrmex cornetzi</name>
    <dbReference type="NCBI Taxonomy" id="471704"/>
    <lineage>
        <taxon>Eukaryota</taxon>
        <taxon>Metazoa</taxon>
        <taxon>Ecdysozoa</taxon>
        <taxon>Arthropoda</taxon>
        <taxon>Hexapoda</taxon>
        <taxon>Insecta</taxon>
        <taxon>Pterygota</taxon>
        <taxon>Neoptera</taxon>
        <taxon>Endopterygota</taxon>
        <taxon>Hymenoptera</taxon>
        <taxon>Apocrita</taxon>
        <taxon>Aculeata</taxon>
        <taxon>Formicoidea</taxon>
        <taxon>Formicidae</taxon>
        <taxon>Myrmicinae</taxon>
        <taxon>Trachymyrmex</taxon>
    </lineage>
</organism>
<dbReference type="Proteomes" id="UP000078492">
    <property type="component" value="Unassembled WGS sequence"/>
</dbReference>
<protein>
    <submittedName>
        <fullName evidence="1">Uncharacterized protein</fullName>
    </submittedName>
</protein>
<dbReference type="STRING" id="471704.A0A151IS18"/>
<sequence length="557" mass="65127">MKSCTDCSVIKSITQGTIWKSQEINSDNIKIPLTLFFDDVEVNNPLGSHKGLSKIGTVYCTISCLPPEYASMLENIFLLQIHKYTDYKCFGNERIFHNIIKQLTDLENNGLIVNVYGKEYKIFFNLIYIAGDNLGLNSILGFNKSFNSMYSCRICTASKTEYHKQFVENSELIRKIESYSEHCSNKMFGIQELCTFNKIPAFHLLTNISIDPMHDLLEGVCRYDMGKIFNNFINVEKFFTLQHLNNRLSNYERISCDKNIIPILQVDSIKNKLIIVSASEMLFLVNNFCLLIGNLIPIKNKFWKLYLLLRKIVYITILDTLTLNTRHLLEIYIIKYLKLHVNLFENQLKPKHHNLIHYSRIIEKYGPLKNLSCMRFEAKHKQIIAYSKTMSSRTNISYSLALKHQMKLCYRFICNEGFVNRISHGTTTGNFNDTKEWLCLKSTITLSENYKNFQCFNWIQLYGTKYEINNIIRTNKIIDNGPIAFGKINVIMLDSINHKVYFVYTHFLVIEYSEHLTAYELELTKEIECESQDNLKDYKTYVTHVLNDKIYIAKNDF</sequence>
<evidence type="ECO:0000313" key="1">
    <source>
        <dbReference type="EMBL" id="KYN09486.1"/>
    </source>
</evidence>
<dbReference type="PANTHER" id="PTHR31912:SF34">
    <property type="entry name" value="NOTOCHORD-RELATED PROTEIN"/>
    <property type="match status" value="1"/>
</dbReference>
<keyword evidence="2" id="KW-1185">Reference proteome</keyword>
<proteinExistence type="predicted"/>
<reference evidence="1 2" key="1">
    <citation type="submission" date="2015-09" db="EMBL/GenBank/DDBJ databases">
        <title>Trachymyrmex cornetzi WGS genome.</title>
        <authorList>
            <person name="Nygaard S."/>
            <person name="Hu H."/>
            <person name="Boomsma J."/>
            <person name="Zhang G."/>
        </authorList>
    </citation>
    <scope>NUCLEOTIDE SEQUENCE [LARGE SCALE GENOMIC DNA]</scope>
    <source>
        <strain evidence="1">Tcor2-1</strain>
        <tissue evidence="1">Whole body</tissue>
    </source>
</reference>
<dbReference type="EMBL" id="KQ981100">
    <property type="protein sequence ID" value="KYN09486.1"/>
    <property type="molecule type" value="Genomic_DNA"/>
</dbReference>
<accession>A0A151IS18</accession>
<dbReference type="PANTHER" id="PTHR31912">
    <property type="entry name" value="IP13529P"/>
    <property type="match status" value="1"/>
</dbReference>
<evidence type="ECO:0000313" key="2">
    <source>
        <dbReference type="Proteomes" id="UP000078492"/>
    </source>
</evidence>
<gene>
    <name evidence="1" type="ORF">ALC57_18391</name>
</gene>
<name>A0A151IS18_9HYME</name>
<dbReference type="AlphaFoldDB" id="A0A151IS18"/>